<evidence type="ECO:0000313" key="4">
    <source>
        <dbReference type="Proteomes" id="UP000030748"/>
    </source>
</evidence>
<dbReference type="Proteomes" id="UP000030748">
    <property type="component" value="Unassembled WGS sequence"/>
</dbReference>
<dbReference type="AlphaFoldDB" id="A0A022QCU1"/>
<organism evidence="3 4">
    <name type="scientific">Erythranthe guttata</name>
    <name type="common">Yellow monkey flower</name>
    <name type="synonym">Mimulus guttatus</name>
    <dbReference type="NCBI Taxonomy" id="4155"/>
    <lineage>
        <taxon>Eukaryota</taxon>
        <taxon>Viridiplantae</taxon>
        <taxon>Streptophyta</taxon>
        <taxon>Embryophyta</taxon>
        <taxon>Tracheophyta</taxon>
        <taxon>Spermatophyta</taxon>
        <taxon>Magnoliopsida</taxon>
        <taxon>eudicotyledons</taxon>
        <taxon>Gunneridae</taxon>
        <taxon>Pentapetalae</taxon>
        <taxon>asterids</taxon>
        <taxon>lamiids</taxon>
        <taxon>Lamiales</taxon>
        <taxon>Phrymaceae</taxon>
        <taxon>Erythranthe</taxon>
    </lineage>
</organism>
<reference evidence="3 4" key="1">
    <citation type="journal article" date="2013" name="Proc. Natl. Acad. Sci. U.S.A.">
        <title>Fine-scale variation in meiotic recombination in Mimulus inferred from population shotgun sequencing.</title>
        <authorList>
            <person name="Hellsten U."/>
            <person name="Wright K.M."/>
            <person name="Jenkins J."/>
            <person name="Shu S."/>
            <person name="Yuan Y."/>
            <person name="Wessler S.R."/>
            <person name="Schmutz J."/>
            <person name="Willis J.H."/>
            <person name="Rokhsar D.S."/>
        </authorList>
    </citation>
    <scope>NUCLEOTIDE SEQUENCE [LARGE SCALE GENOMIC DNA]</scope>
    <source>
        <strain evidence="4">cv. DUN x IM62</strain>
    </source>
</reference>
<dbReference type="eggNOG" id="ENOG502S896">
    <property type="taxonomic scope" value="Eukaryota"/>
</dbReference>
<accession>A0A022QCU1</accession>
<feature type="compositionally biased region" description="Polar residues" evidence="1">
    <location>
        <begin position="1"/>
        <end position="21"/>
    </location>
</feature>
<sequence length="221" mass="24632">MREIQTPQRDQSSANRSTKSKCSSDPRKVMKKSLNPAFKAVSEEGFTVTEFLKEFPEVSVNDQFGESAENFIAAYPVDTDSSKTVAISDLTLPSPSSEITSDKHAFTNARDTKLGGAEIESDHKIESYETEVVIKHLREARIQVMKSKDLGPSKKLLDATIKIVIQEFYGGLYEDKEWLDKLASNKGNLVSLIFMMGVFAALVFWFFNSGTKGFVNMLPPT</sequence>
<dbReference type="PhylomeDB" id="A0A022QCU1"/>
<dbReference type="EMBL" id="KI631651">
    <property type="protein sequence ID" value="EYU26462.1"/>
    <property type="molecule type" value="Genomic_DNA"/>
</dbReference>
<evidence type="ECO:0000256" key="2">
    <source>
        <dbReference type="SAM" id="Phobius"/>
    </source>
</evidence>
<keyword evidence="4" id="KW-1185">Reference proteome</keyword>
<evidence type="ECO:0000256" key="1">
    <source>
        <dbReference type="SAM" id="MobiDB-lite"/>
    </source>
</evidence>
<keyword evidence="2" id="KW-0812">Transmembrane</keyword>
<name>A0A022QCU1_ERYGU</name>
<feature type="region of interest" description="Disordered" evidence="1">
    <location>
        <begin position="1"/>
        <end position="29"/>
    </location>
</feature>
<protein>
    <submittedName>
        <fullName evidence="3">Uncharacterized protein</fullName>
    </submittedName>
</protein>
<gene>
    <name evidence="3" type="ORF">MIMGU_mgv1a022819mg</name>
</gene>
<feature type="transmembrane region" description="Helical" evidence="2">
    <location>
        <begin position="189"/>
        <end position="207"/>
    </location>
</feature>
<keyword evidence="2" id="KW-0472">Membrane</keyword>
<proteinExistence type="predicted"/>
<evidence type="ECO:0000313" key="3">
    <source>
        <dbReference type="EMBL" id="EYU26462.1"/>
    </source>
</evidence>
<keyword evidence="2" id="KW-1133">Transmembrane helix</keyword>